<accession>A0ABV7E8Y9</accession>
<dbReference type="Proteomes" id="UP001595456">
    <property type="component" value="Unassembled WGS sequence"/>
</dbReference>
<evidence type="ECO:0000313" key="2">
    <source>
        <dbReference type="Proteomes" id="UP001595456"/>
    </source>
</evidence>
<keyword evidence="2" id="KW-1185">Reference proteome</keyword>
<organism evidence="1 2">
    <name type="scientific">Alteraurantiacibacter palmitatis</name>
    <dbReference type="NCBI Taxonomy" id="2054628"/>
    <lineage>
        <taxon>Bacteria</taxon>
        <taxon>Pseudomonadati</taxon>
        <taxon>Pseudomonadota</taxon>
        <taxon>Alphaproteobacteria</taxon>
        <taxon>Sphingomonadales</taxon>
        <taxon>Erythrobacteraceae</taxon>
        <taxon>Alteraurantiacibacter</taxon>
    </lineage>
</organism>
<name>A0ABV7E8Y9_9SPHN</name>
<gene>
    <name evidence="1" type="ORF">ACFODU_11565</name>
</gene>
<proteinExistence type="predicted"/>
<dbReference type="EMBL" id="JBHRST010000018">
    <property type="protein sequence ID" value="MFC3098425.1"/>
    <property type="molecule type" value="Genomic_DNA"/>
</dbReference>
<reference evidence="2" key="1">
    <citation type="journal article" date="2019" name="Int. J. Syst. Evol. Microbiol.">
        <title>The Global Catalogue of Microorganisms (GCM) 10K type strain sequencing project: providing services to taxonomists for standard genome sequencing and annotation.</title>
        <authorList>
            <consortium name="The Broad Institute Genomics Platform"/>
            <consortium name="The Broad Institute Genome Sequencing Center for Infectious Disease"/>
            <person name="Wu L."/>
            <person name="Ma J."/>
        </authorList>
    </citation>
    <scope>NUCLEOTIDE SEQUENCE [LARGE SCALE GENOMIC DNA]</scope>
    <source>
        <strain evidence="2">KCTC 52607</strain>
    </source>
</reference>
<sequence>MTMHFADLARTAASDGTIGDAEVQALRAAGWADGRICRAEAEAILAANAASTDPSPMWSDFVVEALRNFVLNGTQPRGYASEEEAAWLIGMVSADGRVCSLTELELLVHIIECGLGVPQSLKDYVLGVVEAEVLSGTGPLRSGGELSATHVTAGEAQLIRRVIFGSASDRPAAVSRSEAEMLFRLKDATLHQANAPEFERLFVQGVGNYLLAYASTSAHVSRERMLELEAFVADNRPRMGRFLGAMARSAPNAFGVVFGRKTDPLPSRAAQVAEAAEFTAVERDWLDAMMAANGEVDAYDQALLAFLAEETGQA</sequence>
<dbReference type="RefSeq" id="WP_336926994.1">
    <property type="nucleotide sequence ID" value="NZ_JBANRO010000010.1"/>
</dbReference>
<protein>
    <submittedName>
        <fullName evidence="1">Uncharacterized protein</fullName>
    </submittedName>
</protein>
<evidence type="ECO:0000313" key="1">
    <source>
        <dbReference type="EMBL" id="MFC3098425.1"/>
    </source>
</evidence>
<comment type="caution">
    <text evidence="1">The sequence shown here is derived from an EMBL/GenBank/DDBJ whole genome shotgun (WGS) entry which is preliminary data.</text>
</comment>